<accession>A0A105V446</accession>
<dbReference type="AlphaFoldDB" id="A0A105V446"/>
<comment type="caution">
    <text evidence="2">The sequence shown here is derived from an EMBL/GenBank/DDBJ whole genome shotgun (WGS) entry which is preliminary data.</text>
</comment>
<evidence type="ECO:0000256" key="1">
    <source>
        <dbReference type="SAM" id="SignalP"/>
    </source>
</evidence>
<organism evidence="2 3">
    <name type="scientific">Burkholderia territorii</name>
    <dbReference type="NCBI Taxonomy" id="1503055"/>
    <lineage>
        <taxon>Bacteria</taxon>
        <taxon>Pseudomonadati</taxon>
        <taxon>Pseudomonadota</taxon>
        <taxon>Betaproteobacteria</taxon>
        <taxon>Burkholderiales</taxon>
        <taxon>Burkholderiaceae</taxon>
        <taxon>Burkholderia</taxon>
        <taxon>Burkholderia cepacia complex</taxon>
    </lineage>
</organism>
<dbReference type="EMBL" id="LPEQ01000113">
    <property type="protein sequence ID" value="KVV40874.1"/>
    <property type="molecule type" value="Genomic_DNA"/>
</dbReference>
<sequence length="466" mass="49304">MTWAMRPKKGLQRALLALLVVLPLGVRAQTSAADLANQIANDPNSSINNQQLFNGVTKATSNNVNPYSSATDPNTTSGIQGYFGGGQGYGPGGTSLNQAGTNEVTACNGQSDPTCSAINIVAKGKLGRPQVQITANDPTVSLWRGLSGNAADRINGLLGDYNQCSTTAITTPAQFATYQCGVSKQVADSTCAVTRDITVDQINKYQCTQSFKQIVQYGCNQTLATNCWLPYQGCALGGVVNGSFGGSYFYGQQWAGDAGIMQFGVTQSIPDGPGNYDNPTTWNNTLTFTIQNFNQMPYAVLSSVTGGNSFRSVDVNGVTIYSETNDGGHVYRCNGDGATVNTDGGGYTYLCSDSQKTWIPAGSTDVCSGGDSGTCTTYTYPAHWKYKVILNMANNYGANPGSRTVNMNILPYLHEGVNTVSVNATTGGYGWVGGGSWNVQFLGTMKCDPVCNDTWNDGCASYEARQ</sequence>
<proteinExistence type="predicted"/>
<gene>
    <name evidence="2" type="ORF">WT27_13175</name>
</gene>
<evidence type="ECO:0000313" key="2">
    <source>
        <dbReference type="EMBL" id="KVV40874.1"/>
    </source>
</evidence>
<protein>
    <recommendedName>
        <fullName evidence="4">Conjugal transfer protein TraN</fullName>
    </recommendedName>
</protein>
<keyword evidence="3" id="KW-1185">Reference proteome</keyword>
<reference evidence="2 3" key="1">
    <citation type="submission" date="2015-11" db="EMBL/GenBank/DDBJ databases">
        <title>Expanding the genomic diversity of Burkholderia species for the development of highly accurate diagnostics.</title>
        <authorList>
            <person name="Sahl J."/>
            <person name="Keim P."/>
            <person name="Wagner D."/>
        </authorList>
    </citation>
    <scope>NUCLEOTIDE SEQUENCE [LARGE SCALE GENOMIC DNA]</scope>
    <source>
        <strain evidence="2 3">MSMB1301WGS</strain>
    </source>
</reference>
<feature type="signal peptide" evidence="1">
    <location>
        <begin position="1"/>
        <end position="28"/>
    </location>
</feature>
<dbReference type="RefSeq" id="WP_060108194.1">
    <property type="nucleotide sequence ID" value="NZ_LPEQ01000113.1"/>
</dbReference>
<dbReference type="Proteomes" id="UP000062317">
    <property type="component" value="Unassembled WGS sequence"/>
</dbReference>
<evidence type="ECO:0000313" key="3">
    <source>
        <dbReference type="Proteomes" id="UP000062317"/>
    </source>
</evidence>
<feature type="chain" id="PRO_5007125006" description="Conjugal transfer protein TraN" evidence="1">
    <location>
        <begin position="29"/>
        <end position="466"/>
    </location>
</feature>
<name>A0A105V446_9BURK</name>
<evidence type="ECO:0008006" key="4">
    <source>
        <dbReference type="Google" id="ProtNLM"/>
    </source>
</evidence>
<keyword evidence="1" id="KW-0732">Signal</keyword>